<dbReference type="Proteomes" id="UP000828390">
    <property type="component" value="Unassembled WGS sequence"/>
</dbReference>
<protein>
    <submittedName>
        <fullName evidence="1">Uncharacterized protein</fullName>
    </submittedName>
</protein>
<comment type="caution">
    <text evidence="1">The sequence shown here is derived from an EMBL/GenBank/DDBJ whole genome shotgun (WGS) entry which is preliminary data.</text>
</comment>
<evidence type="ECO:0000313" key="2">
    <source>
        <dbReference type="Proteomes" id="UP000828390"/>
    </source>
</evidence>
<organism evidence="1 2">
    <name type="scientific">Dreissena polymorpha</name>
    <name type="common">Zebra mussel</name>
    <name type="synonym">Mytilus polymorpha</name>
    <dbReference type="NCBI Taxonomy" id="45954"/>
    <lineage>
        <taxon>Eukaryota</taxon>
        <taxon>Metazoa</taxon>
        <taxon>Spiralia</taxon>
        <taxon>Lophotrochozoa</taxon>
        <taxon>Mollusca</taxon>
        <taxon>Bivalvia</taxon>
        <taxon>Autobranchia</taxon>
        <taxon>Heteroconchia</taxon>
        <taxon>Euheterodonta</taxon>
        <taxon>Imparidentia</taxon>
        <taxon>Neoheterodontei</taxon>
        <taxon>Myida</taxon>
        <taxon>Dreissenoidea</taxon>
        <taxon>Dreissenidae</taxon>
        <taxon>Dreissena</taxon>
    </lineage>
</organism>
<keyword evidence="2" id="KW-1185">Reference proteome</keyword>
<dbReference type="AlphaFoldDB" id="A0A9D4KJI5"/>
<reference evidence="1" key="2">
    <citation type="submission" date="2020-11" db="EMBL/GenBank/DDBJ databases">
        <authorList>
            <person name="McCartney M.A."/>
            <person name="Auch B."/>
            <person name="Kono T."/>
            <person name="Mallez S."/>
            <person name="Becker A."/>
            <person name="Gohl D.M."/>
            <person name="Silverstein K.A.T."/>
            <person name="Koren S."/>
            <person name="Bechman K.B."/>
            <person name="Herman A."/>
            <person name="Abrahante J.E."/>
            <person name="Garbe J."/>
        </authorList>
    </citation>
    <scope>NUCLEOTIDE SEQUENCE</scope>
    <source>
        <strain evidence="1">Duluth1</strain>
        <tissue evidence="1">Whole animal</tissue>
    </source>
</reference>
<dbReference type="EMBL" id="JAIWYP010000004">
    <property type="protein sequence ID" value="KAH3840669.1"/>
    <property type="molecule type" value="Genomic_DNA"/>
</dbReference>
<proteinExistence type="predicted"/>
<accession>A0A9D4KJI5</accession>
<sequence>MTDWRDWEAGMENLLMLRDNIIPPQQYLLQVINKYTPEPVISISDDRCVRKDKYCSAQKE</sequence>
<evidence type="ECO:0000313" key="1">
    <source>
        <dbReference type="EMBL" id="KAH3840669.1"/>
    </source>
</evidence>
<gene>
    <name evidence="1" type="ORF">DPMN_114123</name>
</gene>
<name>A0A9D4KJI5_DREPO</name>
<reference evidence="1" key="1">
    <citation type="journal article" date="2019" name="bioRxiv">
        <title>The Genome of the Zebra Mussel, Dreissena polymorpha: A Resource for Invasive Species Research.</title>
        <authorList>
            <person name="McCartney M.A."/>
            <person name="Auch B."/>
            <person name="Kono T."/>
            <person name="Mallez S."/>
            <person name="Zhang Y."/>
            <person name="Obille A."/>
            <person name="Becker A."/>
            <person name="Abrahante J.E."/>
            <person name="Garbe J."/>
            <person name="Badalamenti J.P."/>
            <person name="Herman A."/>
            <person name="Mangelson H."/>
            <person name="Liachko I."/>
            <person name="Sullivan S."/>
            <person name="Sone E.D."/>
            <person name="Koren S."/>
            <person name="Silverstein K.A.T."/>
            <person name="Beckman K.B."/>
            <person name="Gohl D.M."/>
        </authorList>
    </citation>
    <scope>NUCLEOTIDE SEQUENCE</scope>
    <source>
        <strain evidence="1">Duluth1</strain>
        <tissue evidence="1">Whole animal</tissue>
    </source>
</reference>